<feature type="non-terminal residue" evidence="1">
    <location>
        <position position="55"/>
    </location>
</feature>
<dbReference type="Gene3D" id="1.10.472.10">
    <property type="entry name" value="Cyclin-like"/>
    <property type="match status" value="1"/>
</dbReference>
<name>A0A4Y7PGR6_9AGAM</name>
<evidence type="ECO:0008006" key="3">
    <source>
        <dbReference type="Google" id="ProtNLM"/>
    </source>
</evidence>
<evidence type="ECO:0000313" key="1">
    <source>
        <dbReference type="EMBL" id="TDL14042.1"/>
    </source>
</evidence>
<evidence type="ECO:0000313" key="2">
    <source>
        <dbReference type="Proteomes" id="UP000294933"/>
    </source>
</evidence>
<dbReference type="OrthoDB" id="286814at2759"/>
<protein>
    <recommendedName>
        <fullName evidence="3">Cyclin N-terminal domain-containing protein</fullName>
    </recommendedName>
</protein>
<dbReference type="AlphaFoldDB" id="A0A4Y7PGR6"/>
<dbReference type="Proteomes" id="UP000294933">
    <property type="component" value="Unassembled WGS sequence"/>
</dbReference>
<dbReference type="STRING" id="50990.A0A4Y7PGR6"/>
<dbReference type="EMBL" id="ML170402">
    <property type="protein sequence ID" value="TDL14042.1"/>
    <property type="molecule type" value="Genomic_DNA"/>
</dbReference>
<feature type="non-terminal residue" evidence="1">
    <location>
        <position position="1"/>
    </location>
</feature>
<organism evidence="1 2">
    <name type="scientific">Rickenella mellea</name>
    <dbReference type="NCBI Taxonomy" id="50990"/>
    <lineage>
        <taxon>Eukaryota</taxon>
        <taxon>Fungi</taxon>
        <taxon>Dikarya</taxon>
        <taxon>Basidiomycota</taxon>
        <taxon>Agaricomycotina</taxon>
        <taxon>Agaricomycetes</taxon>
        <taxon>Hymenochaetales</taxon>
        <taxon>Rickenellaceae</taxon>
        <taxon>Rickenella</taxon>
    </lineage>
</organism>
<proteinExistence type="predicted"/>
<dbReference type="VEuPathDB" id="FungiDB:BD410DRAFT_685625"/>
<accession>A0A4Y7PGR6</accession>
<gene>
    <name evidence="1" type="ORF">BD410DRAFT_685625</name>
</gene>
<reference evidence="1 2" key="1">
    <citation type="submission" date="2018-06" db="EMBL/GenBank/DDBJ databases">
        <title>A transcriptomic atlas of mushroom development highlights an independent origin of complex multicellularity.</title>
        <authorList>
            <consortium name="DOE Joint Genome Institute"/>
            <person name="Krizsan K."/>
            <person name="Almasi E."/>
            <person name="Merenyi Z."/>
            <person name="Sahu N."/>
            <person name="Viragh M."/>
            <person name="Koszo T."/>
            <person name="Mondo S."/>
            <person name="Kiss B."/>
            <person name="Balint B."/>
            <person name="Kues U."/>
            <person name="Barry K."/>
            <person name="Hegedus J.C."/>
            <person name="Henrissat B."/>
            <person name="Johnson J."/>
            <person name="Lipzen A."/>
            <person name="Ohm R."/>
            <person name="Nagy I."/>
            <person name="Pangilinan J."/>
            <person name="Yan J."/>
            <person name="Xiong Y."/>
            <person name="Grigoriev I.V."/>
            <person name="Hibbett D.S."/>
            <person name="Nagy L.G."/>
        </authorList>
    </citation>
    <scope>NUCLEOTIDE SEQUENCE [LARGE SCALE GENOMIC DNA]</scope>
    <source>
        <strain evidence="1 2">SZMC22713</strain>
    </source>
</reference>
<dbReference type="CDD" id="cd20557">
    <property type="entry name" value="CYCLIN_ScPCL1-like"/>
    <property type="match status" value="1"/>
</dbReference>
<keyword evidence="2" id="KW-1185">Reference proteome</keyword>
<sequence length="55" mass="6304">CPRHTFLAALILASKDLQGRFYRNHAWAKFSGPPPGEVDQCERVFGDALDFRLWV</sequence>